<feature type="region of interest" description="Disordered" evidence="4">
    <location>
        <begin position="189"/>
        <end position="219"/>
    </location>
</feature>
<protein>
    <recommendedName>
        <fullName evidence="7">RING-type domain-containing protein</fullName>
    </recommendedName>
</protein>
<dbReference type="InterPro" id="IPR017907">
    <property type="entry name" value="Znf_RING_CS"/>
</dbReference>
<evidence type="ECO:0008006" key="7">
    <source>
        <dbReference type="Google" id="ProtNLM"/>
    </source>
</evidence>
<evidence type="ECO:0000313" key="6">
    <source>
        <dbReference type="Proteomes" id="UP000604273"/>
    </source>
</evidence>
<keyword evidence="1" id="KW-0479">Metal-binding</keyword>
<comment type="caution">
    <text evidence="5">The sequence shown here is derived from an EMBL/GenBank/DDBJ whole genome shotgun (WGS) entry which is preliminary data.</text>
</comment>
<organism evidence="5 6">
    <name type="scientific">Fusarium gaditjirri</name>
    <dbReference type="NCBI Taxonomy" id="282569"/>
    <lineage>
        <taxon>Eukaryota</taxon>
        <taxon>Fungi</taxon>
        <taxon>Dikarya</taxon>
        <taxon>Ascomycota</taxon>
        <taxon>Pezizomycotina</taxon>
        <taxon>Sordariomycetes</taxon>
        <taxon>Hypocreomycetidae</taxon>
        <taxon>Hypocreales</taxon>
        <taxon>Nectriaceae</taxon>
        <taxon>Fusarium</taxon>
        <taxon>Fusarium nisikadoi species complex</taxon>
    </lineage>
</organism>
<dbReference type="PROSITE" id="PS00518">
    <property type="entry name" value="ZF_RING_1"/>
    <property type="match status" value="1"/>
</dbReference>
<dbReference type="Proteomes" id="UP000604273">
    <property type="component" value="Unassembled WGS sequence"/>
</dbReference>
<reference evidence="5" key="2">
    <citation type="submission" date="2020-05" db="EMBL/GenBank/DDBJ databases">
        <authorList>
            <person name="Kim H.-S."/>
            <person name="Proctor R.H."/>
            <person name="Brown D.W."/>
        </authorList>
    </citation>
    <scope>NUCLEOTIDE SEQUENCE</scope>
    <source>
        <strain evidence="5">NRRL 45417</strain>
    </source>
</reference>
<name>A0A8H4WS97_9HYPO</name>
<evidence type="ECO:0000256" key="2">
    <source>
        <dbReference type="ARBA" id="ARBA00022771"/>
    </source>
</evidence>
<feature type="region of interest" description="Disordered" evidence="4">
    <location>
        <begin position="232"/>
        <end position="255"/>
    </location>
</feature>
<keyword evidence="3" id="KW-0862">Zinc</keyword>
<sequence>MQNLARMQLDDLDEYSQLIPNKEAWPPHIQRLESIRPHLELVAVGAVALNEEAINARLNKGFWAPEYDLEELRAPLPSATAPTRQVYGPVTAAAGTMVTAPPYDTPAASSVEIAYQNHFARLDAAILAQDGCLSDIYSDDNAGATPETLSELETVQSNDSKVSKVSRTALAFLSQGDVGHIIEAQAHSSCRSISQEAEHGTPSRGIERTSNDDASSAPATHLHHDELDEDLISFDENPTPAGTIPVTITGDFPPTNTFAREVEEVEDDNVALELYPTTDHSVESGTEISVQNSEDVPFSTPSVPHDGLTVATEAQYTATSTTGDDTLTSTTSVREDGNVVKCFKCANNCAENVITCACNHQYCADCLNGMVKTSIYGATPFPPVCCKIPVPVDINSSIFDKKTLYDFLRKKFGASDIGERDDKSLPSLPSLHSLSAEGQTEYSFNGFGEEKVGNETKCHLCRKTIEKGFYCPDCCYQCNNSRADCKCDWWNGRQRREKDQAMVKASSHHTVEPQVAPFRGQRKQFGGIFGRNNGTPRAEAQDGPCRHPLMRQVKFSGRCFDCQHMLPSFLWQCTRCKYSVCKHCIRKRGMFSH</sequence>
<evidence type="ECO:0000256" key="3">
    <source>
        <dbReference type="ARBA" id="ARBA00022833"/>
    </source>
</evidence>
<proteinExistence type="predicted"/>
<accession>A0A8H4WS97</accession>
<feature type="region of interest" description="Disordered" evidence="4">
    <location>
        <begin position="277"/>
        <end position="305"/>
    </location>
</feature>
<dbReference type="OrthoDB" id="9977870at2759"/>
<dbReference type="GO" id="GO:0008270">
    <property type="term" value="F:zinc ion binding"/>
    <property type="evidence" value="ECO:0007669"/>
    <property type="project" value="UniProtKB-KW"/>
</dbReference>
<dbReference type="EMBL" id="JABFAI010000249">
    <property type="protein sequence ID" value="KAF4948933.1"/>
    <property type="molecule type" value="Genomic_DNA"/>
</dbReference>
<feature type="compositionally biased region" description="Polar residues" evidence="4">
    <location>
        <begin position="283"/>
        <end position="302"/>
    </location>
</feature>
<keyword evidence="2" id="KW-0863">Zinc-finger</keyword>
<reference evidence="5" key="1">
    <citation type="journal article" date="2020" name="BMC Genomics">
        <title>Correction to: Identification and distribution of gene clusters required for synthesis of sphingolipid metabolism inhibitors in diverse species of the filamentous fungus Fusarium.</title>
        <authorList>
            <person name="Kim H.S."/>
            <person name="Lohmar J.M."/>
            <person name="Busman M."/>
            <person name="Brown D.W."/>
            <person name="Naumann T.A."/>
            <person name="Divon H.H."/>
            <person name="Lysoe E."/>
            <person name="Uhlig S."/>
            <person name="Proctor R.H."/>
        </authorList>
    </citation>
    <scope>NUCLEOTIDE SEQUENCE</scope>
    <source>
        <strain evidence="5">NRRL 45417</strain>
    </source>
</reference>
<gene>
    <name evidence="5" type="ORF">FGADI_9217</name>
</gene>
<dbReference type="AlphaFoldDB" id="A0A8H4WS97"/>
<keyword evidence="6" id="KW-1185">Reference proteome</keyword>
<evidence type="ECO:0000256" key="1">
    <source>
        <dbReference type="ARBA" id="ARBA00022723"/>
    </source>
</evidence>
<evidence type="ECO:0000313" key="5">
    <source>
        <dbReference type="EMBL" id="KAF4948933.1"/>
    </source>
</evidence>
<feature type="compositionally biased region" description="Basic and acidic residues" evidence="4">
    <location>
        <begin position="196"/>
        <end position="211"/>
    </location>
</feature>
<evidence type="ECO:0000256" key="4">
    <source>
        <dbReference type="SAM" id="MobiDB-lite"/>
    </source>
</evidence>